<feature type="compositionally biased region" description="Polar residues" evidence="1">
    <location>
        <begin position="40"/>
        <end position="50"/>
    </location>
</feature>
<feature type="compositionally biased region" description="Basic and acidic residues" evidence="1">
    <location>
        <begin position="21"/>
        <end position="34"/>
    </location>
</feature>
<reference evidence="2 3" key="1">
    <citation type="journal article" date="2022" name="BMC Genomics">
        <title>Comparative genome analysis of mycobacteria focusing on tRNA and non-coding RNA.</title>
        <authorList>
            <person name="Behra P.R.K."/>
            <person name="Pettersson B.M.F."/>
            <person name="Ramesh M."/>
            <person name="Das S."/>
            <person name="Dasgupta S."/>
            <person name="Kirsebom L.A."/>
        </authorList>
    </citation>
    <scope>NUCLEOTIDE SEQUENCE [LARGE SCALE GENOMIC DNA]</scope>
    <source>
        <strain evidence="2 3">DSM 44078</strain>
    </source>
</reference>
<protein>
    <submittedName>
        <fullName evidence="2">Uncharacterized protein</fullName>
    </submittedName>
</protein>
<name>A0ABT3CDD9_9MYCO</name>
<evidence type="ECO:0000313" key="3">
    <source>
        <dbReference type="Proteomes" id="UP001526201"/>
    </source>
</evidence>
<keyword evidence="3" id="KW-1185">Reference proteome</keyword>
<gene>
    <name evidence="2" type="ORF">H7J73_15835</name>
</gene>
<organism evidence="2 3">
    <name type="scientific">Mycolicibacterium komossense</name>
    <dbReference type="NCBI Taxonomy" id="1779"/>
    <lineage>
        <taxon>Bacteria</taxon>
        <taxon>Bacillati</taxon>
        <taxon>Actinomycetota</taxon>
        <taxon>Actinomycetes</taxon>
        <taxon>Mycobacteriales</taxon>
        <taxon>Mycobacteriaceae</taxon>
        <taxon>Mycolicibacterium</taxon>
    </lineage>
</organism>
<evidence type="ECO:0000313" key="2">
    <source>
        <dbReference type="EMBL" id="MCV7227503.1"/>
    </source>
</evidence>
<dbReference type="RefSeq" id="WP_264068432.1">
    <property type="nucleotide sequence ID" value="NZ_JACKTY010000029.1"/>
</dbReference>
<evidence type="ECO:0000256" key="1">
    <source>
        <dbReference type="SAM" id="MobiDB-lite"/>
    </source>
</evidence>
<proteinExistence type="predicted"/>
<feature type="region of interest" description="Disordered" evidence="1">
    <location>
        <begin position="1"/>
        <end position="50"/>
    </location>
</feature>
<dbReference type="Proteomes" id="UP001526201">
    <property type="component" value="Unassembled WGS sequence"/>
</dbReference>
<accession>A0ABT3CDD9</accession>
<comment type="caution">
    <text evidence="2">The sequence shown here is derived from an EMBL/GenBank/DDBJ whole genome shotgun (WGS) entry which is preliminary data.</text>
</comment>
<sequence length="50" mass="5535">MRTPVVLVAGQQWPTYPDPFGDEHTEPCPERATDIGDAATHQSQDQGDIR</sequence>
<dbReference type="EMBL" id="JACKTY010000029">
    <property type="protein sequence ID" value="MCV7227503.1"/>
    <property type="molecule type" value="Genomic_DNA"/>
</dbReference>